<evidence type="ECO:0000259" key="1">
    <source>
        <dbReference type="Pfam" id="PF13681"/>
    </source>
</evidence>
<evidence type="ECO:0000313" key="2">
    <source>
        <dbReference type="EMBL" id="KJV05073.1"/>
    </source>
</evidence>
<reference evidence="3" key="1">
    <citation type="submission" date="2015-03" db="EMBL/GenBank/DDBJ databases">
        <title>Draft genome sequence of a novel methanotroph (Sn10-6) isolated from flooded ricefield rhizosphere in India.</title>
        <authorList>
            <person name="Pandit P.S."/>
            <person name="Pore S.D."/>
            <person name="Arora P."/>
            <person name="Kapse N.G."/>
            <person name="Dhakephalkar P.K."/>
            <person name="Rahalkar M.C."/>
        </authorList>
    </citation>
    <scope>NUCLEOTIDE SEQUENCE [LARGE SCALE GENOMIC DNA]</scope>
    <source>
        <strain evidence="3">Sn10-6</strain>
    </source>
</reference>
<dbReference type="EMBL" id="LAJX01000312">
    <property type="protein sequence ID" value="KJV05073.1"/>
    <property type="molecule type" value="Genomic_DNA"/>
</dbReference>
<gene>
    <name evidence="2" type="ORF">VZ94_20805</name>
</gene>
<accession>A0A0F3IEX8</accession>
<reference evidence="2 3" key="2">
    <citation type="journal article" date="2016" name="Microb. Ecol.">
        <title>Genome Characteristics of a Novel Type I Methanotroph (Sn10-6) Isolated from a Flooded Indian Rice Field.</title>
        <authorList>
            <person name="Rahalkar M.C."/>
            <person name="Pandit P.S."/>
            <person name="Dhakephalkar P.K."/>
            <person name="Pore S."/>
            <person name="Arora P."/>
            <person name="Kapse N."/>
        </authorList>
    </citation>
    <scope>NUCLEOTIDE SEQUENCE [LARGE SCALE GENOMIC DNA]</scope>
    <source>
        <strain evidence="2 3">Sn10-6</strain>
    </source>
</reference>
<dbReference type="InterPro" id="IPR025205">
    <property type="entry name" value="PilX/PilW_C"/>
</dbReference>
<dbReference type="Pfam" id="PF13681">
    <property type="entry name" value="PilX"/>
    <property type="match status" value="1"/>
</dbReference>
<proteinExistence type="predicted"/>
<name>A0A0F3IEX8_9GAMM</name>
<keyword evidence="3" id="KW-1185">Reference proteome</keyword>
<protein>
    <recommendedName>
        <fullName evidence="1">PilX/PilW C-terminal domain-containing protein</fullName>
    </recommendedName>
</protein>
<feature type="domain" description="PilX/PilW C-terminal" evidence="1">
    <location>
        <begin position="57"/>
        <end position="168"/>
    </location>
</feature>
<sequence length="175" mass="18858">MAGNMRDYNIALQAAEAGIRDAEQDITNQMNPNHRFCKSSGFAPDCGFTTAQTSDDGLCTNNGGYSPDVRTALTNGFCPTPPPNANIAVVCLPAIADPFNGPPSVVYGTFTGARPLPQVSAQPRYLIEAYQSPTQTAGNKIPFYYYRITVKAQGLNPATVVWLHSVFKIPNHSQC</sequence>
<organism evidence="2 3">
    <name type="scientific">Methylocucumis oryzae</name>
    <dbReference type="NCBI Taxonomy" id="1632867"/>
    <lineage>
        <taxon>Bacteria</taxon>
        <taxon>Pseudomonadati</taxon>
        <taxon>Pseudomonadota</taxon>
        <taxon>Gammaproteobacteria</taxon>
        <taxon>Methylococcales</taxon>
        <taxon>Methylococcaceae</taxon>
        <taxon>Methylocucumis</taxon>
    </lineage>
</organism>
<dbReference type="AlphaFoldDB" id="A0A0F3IEX8"/>
<dbReference type="Proteomes" id="UP000033684">
    <property type="component" value="Unassembled WGS sequence"/>
</dbReference>
<comment type="caution">
    <text evidence="2">The sequence shown here is derived from an EMBL/GenBank/DDBJ whole genome shotgun (WGS) entry which is preliminary data.</text>
</comment>
<evidence type="ECO:0000313" key="3">
    <source>
        <dbReference type="Proteomes" id="UP000033684"/>
    </source>
</evidence>